<dbReference type="PANTHER" id="PTHR10039:SF17">
    <property type="entry name" value="FUNGAL STAND N-TERMINAL GOODBYE DOMAIN-CONTAINING PROTEIN-RELATED"/>
    <property type="match status" value="1"/>
</dbReference>
<dbReference type="EMBL" id="JACAZH010000043">
    <property type="protein sequence ID" value="KAF7334875.1"/>
    <property type="molecule type" value="Genomic_DNA"/>
</dbReference>
<proteinExistence type="predicted"/>
<accession>A0A8H6X5I4</accession>
<evidence type="ECO:0000259" key="3">
    <source>
        <dbReference type="PROSITE" id="PS50837"/>
    </source>
</evidence>
<comment type="caution">
    <text evidence="4">The sequence shown here is derived from an EMBL/GenBank/DDBJ whole genome shotgun (WGS) entry which is preliminary data.</text>
</comment>
<dbReference type="Pfam" id="PF24883">
    <property type="entry name" value="NPHP3_N"/>
    <property type="match status" value="1"/>
</dbReference>
<sequence length="754" mass="84848">MLRRLRGWALNGIDLESDMDSESDAESESDSESSIVAMDGPADPETNILWLYGPAGAGKSAIMQTLASQLRDAGRLGGSFFFKRGHATRGNAKTLFATIAYQLALAVPCLRTSISQVVEDDPSVIVRSIAVQIKKLISDPCRSHVHENCDPVIILIDGLDECEGLDIQVEILRIIRHSSSQGPNPLRFIIASRPEAHIYEMFDSPIYVGHHCPVNLQSFDDVREYLRDEFSRIHCEHYSMKSVLFPWPSPDVLEKLVKNSSGYFIYASTIIKFIDDKNYRPTERLAVVQDPTRSGSESAFNTLDQLYMTILSSAPRQSQLIPILCAIIHMELVAGEIDQLLGLAEGDTLLLLRGLRSVLAMPSEETAISFHHASFGDFLNHPDRSGIFCVGTLNRQICLALSLLQYHAGPFQRRRISILSKMIRFIVSLRPSDALAELFPLIGSTNPDYIFTPKNCQLDNYLGAMILWLKNNPSAPADVIQLWEDYAFMCSIDNMRSSAKAPSVEYNVSPSPELVRILVITGFLRRQLWELPINFDLTWTDLRTTLCSLRSNFSGNEHALPVPQPLIAFPWAARDLALQCIRKIVKNHINTDSGVNPSASHDAVLYNDNWNTRNLESAYAQLQYALGCDLSYLVRLSPPCPVLYRELWLIPPLAIWSSWPSGDYLIHNVSKWLESFPDSTMELVAFWQQAASEEDRRRINRWSLGPGGEESDWGYRLRHYNNMLAASTNLDVDYSLIPVPVNYANYCNYQVKLA</sequence>
<feature type="domain" description="NACHT" evidence="3">
    <location>
        <begin position="47"/>
        <end position="196"/>
    </location>
</feature>
<dbReference type="InterPro" id="IPR027417">
    <property type="entry name" value="P-loop_NTPase"/>
</dbReference>
<feature type="compositionally biased region" description="Acidic residues" evidence="2">
    <location>
        <begin position="17"/>
        <end position="31"/>
    </location>
</feature>
<gene>
    <name evidence="4" type="ORF">MSAN_02357000</name>
</gene>
<dbReference type="Proteomes" id="UP000623467">
    <property type="component" value="Unassembled WGS sequence"/>
</dbReference>
<dbReference type="SUPFAM" id="SSF52540">
    <property type="entry name" value="P-loop containing nucleoside triphosphate hydrolases"/>
    <property type="match status" value="1"/>
</dbReference>
<evidence type="ECO:0000256" key="2">
    <source>
        <dbReference type="SAM" id="MobiDB-lite"/>
    </source>
</evidence>
<dbReference type="AlphaFoldDB" id="A0A8H6X5I4"/>
<keyword evidence="5" id="KW-1185">Reference proteome</keyword>
<dbReference type="InterPro" id="IPR007111">
    <property type="entry name" value="NACHT_NTPase"/>
</dbReference>
<feature type="region of interest" description="Disordered" evidence="2">
    <location>
        <begin position="17"/>
        <end position="37"/>
    </location>
</feature>
<reference evidence="4" key="1">
    <citation type="submission" date="2020-05" db="EMBL/GenBank/DDBJ databases">
        <title>Mycena genomes resolve the evolution of fungal bioluminescence.</title>
        <authorList>
            <person name="Tsai I.J."/>
        </authorList>
    </citation>
    <scope>NUCLEOTIDE SEQUENCE</scope>
    <source>
        <strain evidence="4">160909Yilan</strain>
    </source>
</reference>
<keyword evidence="1" id="KW-0677">Repeat</keyword>
<name>A0A8H6X5I4_9AGAR</name>
<evidence type="ECO:0000313" key="5">
    <source>
        <dbReference type="Proteomes" id="UP000623467"/>
    </source>
</evidence>
<dbReference type="InterPro" id="IPR056884">
    <property type="entry name" value="NPHP3-like_N"/>
</dbReference>
<evidence type="ECO:0000313" key="4">
    <source>
        <dbReference type="EMBL" id="KAF7334875.1"/>
    </source>
</evidence>
<dbReference type="PANTHER" id="PTHR10039">
    <property type="entry name" value="AMELOGENIN"/>
    <property type="match status" value="1"/>
</dbReference>
<organism evidence="4 5">
    <name type="scientific">Mycena sanguinolenta</name>
    <dbReference type="NCBI Taxonomy" id="230812"/>
    <lineage>
        <taxon>Eukaryota</taxon>
        <taxon>Fungi</taxon>
        <taxon>Dikarya</taxon>
        <taxon>Basidiomycota</taxon>
        <taxon>Agaricomycotina</taxon>
        <taxon>Agaricomycetes</taxon>
        <taxon>Agaricomycetidae</taxon>
        <taxon>Agaricales</taxon>
        <taxon>Marasmiineae</taxon>
        <taxon>Mycenaceae</taxon>
        <taxon>Mycena</taxon>
    </lineage>
</organism>
<evidence type="ECO:0000256" key="1">
    <source>
        <dbReference type="ARBA" id="ARBA00022737"/>
    </source>
</evidence>
<dbReference type="PROSITE" id="PS50837">
    <property type="entry name" value="NACHT"/>
    <property type="match status" value="1"/>
</dbReference>
<protein>
    <submittedName>
        <fullName evidence="4">Putative nwd2 protein</fullName>
    </submittedName>
</protein>
<dbReference type="OrthoDB" id="5967843at2759"/>
<dbReference type="Gene3D" id="3.40.50.300">
    <property type="entry name" value="P-loop containing nucleotide triphosphate hydrolases"/>
    <property type="match status" value="1"/>
</dbReference>